<dbReference type="AlphaFoldDB" id="A0A1B1U6B0"/>
<organism evidence="1 2">
    <name type="scientific">Helicobacter enhydrae</name>
    <dbReference type="NCBI Taxonomy" id="222136"/>
    <lineage>
        <taxon>Bacteria</taxon>
        <taxon>Pseudomonadati</taxon>
        <taxon>Campylobacterota</taxon>
        <taxon>Epsilonproteobacteria</taxon>
        <taxon>Campylobacterales</taxon>
        <taxon>Helicobacteraceae</taxon>
        <taxon>Helicobacter</taxon>
    </lineage>
</organism>
<dbReference type="Proteomes" id="UP000092884">
    <property type="component" value="Chromosome"/>
</dbReference>
<gene>
    <name evidence="1" type="ORF">BBW65_05700</name>
</gene>
<evidence type="ECO:0000313" key="2">
    <source>
        <dbReference type="Proteomes" id="UP000092884"/>
    </source>
</evidence>
<keyword evidence="2" id="KW-1185">Reference proteome</keyword>
<reference evidence="2" key="1">
    <citation type="submission" date="2016-07" db="EMBL/GenBank/DDBJ databases">
        <authorList>
            <person name="Florea S."/>
            <person name="Webb J.S."/>
            <person name="Jaromczyk J."/>
            <person name="Schardl C.L."/>
        </authorList>
    </citation>
    <scope>NUCLEOTIDE SEQUENCE [LARGE SCALE GENOMIC DNA]</scope>
    <source>
        <strain evidence="2">MIT 01-6242</strain>
    </source>
</reference>
<name>A0A1B1U6B0_9HELI</name>
<protein>
    <submittedName>
        <fullName evidence="1">Uncharacterized protein</fullName>
    </submittedName>
</protein>
<dbReference type="EMBL" id="CP016503">
    <property type="protein sequence ID" value="ANV98323.1"/>
    <property type="molecule type" value="Genomic_DNA"/>
</dbReference>
<evidence type="ECO:0000313" key="1">
    <source>
        <dbReference type="EMBL" id="ANV98323.1"/>
    </source>
</evidence>
<dbReference type="KEGG" id="het:BBW65_05700"/>
<dbReference type="STRING" id="222136.BBW65_05700"/>
<proteinExistence type="predicted"/>
<accession>A0A1B1U6B0</accession>
<sequence>MTHPQATIHTKLDNTPLITKAKPKAIPNPQSKDLYEAYANEELIFEWQDFDARRPILEFLGMGGDYFSLMGCTSLKIRAILLYQIESYFWDLECADWSDVLYQSYVIKPLEILEIKSKFIHHCAEEYLDSIFELLNLQIIKIPRFFEIYKNNFPNFIYNKNKESLNLVAYSHGGNIVKYASKELK</sequence>
<dbReference type="OrthoDB" id="9841229at2"/>